<evidence type="ECO:0000313" key="3">
    <source>
        <dbReference type="EMBL" id="EKX52352.1"/>
    </source>
</evidence>
<dbReference type="HOGENOM" id="CLU_368626_0_0_1"/>
<dbReference type="KEGG" id="gtt:GUITHDRAFT_102255"/>
<proteinExistence type="predicted"/>
<dbReference type="InterPro" id="IPR018247">
    <property type="entry name" value="EF_Hand_1_Ca_BS"/>
</dbReference>
<feature type="domain" description="EF-hand" evidence="2">
    <location>
        <begin position="223"/>
        <end position="258"/>
    </location>
</feature>
<dbReference type="InterPro" id="IPR036705">
    <property type="entry name" value="Ribosyl_crysJ1_sf"/>
</dbReference>
<dbReference type="Gene3D" id="1.10.4080.10">
    <property type="entry name" value="ADP-ribosylation/Crystallin J1"/>
    <property type="match status" value="1"/>
</dbReference>
<sequence>MKIASADSEGLAEGKEVKAEALRLKTEADKALAYCRLNLLKTEASEKSLYLGDCKKYRLNALKEKHAMHFVQTADLELYNMKDEDIEAEGRKVERLRQIAIAREQGDKEGVASLQHVMGLKQFPSRATTKERDTQQLQEILDLSKTHFKTSMEQFSRMDEIGASDETDERNNLTGTVMGKPTLKTIVEELIREEQEKLLFRVKGDQILDKVDALIVGEIDPQDTQIFVKRIFEEFDEDKSGAIDAVELQESLSKINVFLSRREAHAMLQDFDEDGSGSIELSEWQNAIVLHKYKIYLRLAMANAFLKEAESQYQLASAADMEEMLESYKRSLDALIPPRQGQRPTAFSLLTPPHSLRERMVGCLWGLFCGDAMGWPSDGHVNRKALQRDYGSIGELADPLDAAHADGGMHLGISSRLRLLGSDSSSFFPSSVRVDLMAAGRAEELQIRQPNRKSDIMTGMERYHSQRGVHPHRSLKKGMNTLNAQTAQVLLKSIAETGTYDRDDFLNKFIEYMLSDREMKDTYIDDVYIQFFERYSHGNKPYYSAGLTSGALEHASHALIQITPIIVLLAVEQGRRSEGAISGSSPAIKYSEKHPLPMVPEGGLFDMVYQHIELFFRSERLQQYGYKWANLLHRLILGHDPLSELEGAARAEKMDLSLLLSLPEDEVVGIVYSSVSSSLDHTFPCVLFLCIKYLQQPRTAIETSVNLGGNSSHRTALIGIVMGKSSSKRGLHQVNSLEFLIDCVARAGVVRQGAEE</sequence>
<dbReference type="Pfam" id="PF03747">
    <property type="entry name" value="ADP_ribosyl_GH"/>
    <property type="match status" value="1"/>
</dbReference>
<reference evidence="5" key="2">
    <citation type="submission" date="2012-11" db="EMBL/GenBank/DDBJ databases">
        <authorList>
            <person name="Kuo A."/>
            <person name="Curtis B.A."/>
            <person name="Tanifuji G."/>
            <person name="Burki F."/>
            <person name="Gruber A."/>
            <person name="Irimia M."/>
            <person name="Maruyama S."/>
            <person name="Arias M.C."/>
            <person name="Ball S.G."/>
            <person name="Gile G.H."/>
            <person name="Hirakawa Y."/>
            <person name="Hopkins J.F."/>
            <person name="Rensing S.A."/>
            <person name="Schmutz J."/>
            <person name="Symeonidi A."/>
            <person name="Elias M."/>
            <person name="Eveleigh R.J."/>
            <person name="Herman E.K."/>
            <person name="Klute M.J."/>
            <person name="Nakayama T."/>
            <person name="Obornik M."/>
            <person name="Reyes-Prieto A."/>
            <person name="Armbrust E.V."/>
            <person name="Aves S.J."/>
            <person name="Beiko R.G."/>
            <person name="Coutinho P."/>
            <person name="Dacks J.B."/>
            <person name="Durnford D.G."/>
            <person name="Fast N.M."/>
            <person name="Green B.R."/>
            <person name="Grisdale C."/>
            <person name="Hempe F."/>
            <person name="Henrissat B."/>
            <person name="Hoppner M.P."/>
            <person name="Ishida K.-I."/>
            <person name="Kim E."/>
            <person name="Koreny L."/>
            <person name="Kroth P.G."/>
            <person name="Liu Y."/>
            <person name="Malik S.-B."/>
            <person name="Maier U.G."/>
            <person name="McRose D."/>
            <person name="Mock T."/>
            <person name="Neilson J.A."/>
            <person name="Onodera N.T."/>
            <person name="Poole A.M."/>
            <person name="Pritham E.J."/>
            <person name="Richards T.A."/>
            <person name="Rocap G."/>
            <person name="Roy S.W."/>
            <person name="Sarai C."/>
            <person name="Schaack S."/>
            <person name="Shirato S."/>
            <person name="Slamovits C.H."/>
            <person name="Spencer D.F."/>
            <person name="Suzuki S."/>
            <person name="Worden A.Z."/>
            <person name="Zauner S."/>
            <person name="Barry K."/>
            <person name="Bell C."/>
            <person name="Bharti A.K."/>
            <person name="Crow J.A."/>
            <person name="Grimwood J."/>
            <person name="Kramer R."/>
            <person name="Lindquist E."/>
            <person name="Lucas S."/>
            <person name="Salamov A."/>
            <person name="McFadden G.I."/>
            <person name="Lane C.E."/>
            <person name="Keeling P.J."/>
            <person name="Gray M.W."/>
            <person name="Grigoriev I.V."/>
            <person name="Archibald J.M."/>
        </authorList>
    </citation>
    <scope>NUCLEOTIDE SEQUENCE</scope>
    <source>
        <strain evidence="5">CCMP2712</strain>
    </source>
</reference>
<accession>L1JVE8</accession>
<evidence type="ECO:0000313" key="4">
    <source>
        <dbReference type="EnsemblProtists" id="EKX52352"/>
    </source>
</evidence>
<dbReference type="OrthoDB" id="186625at2759"/>
<dbReference type="SMART" id="SM00054">
    <property type="entry name" value="EFh"/>
    <property type="match status" value="2"/>
</dbReference>
<dbReference type="SUPFAM" id="SSF101478">
    <property type="entry name" value="ADP-ribosylglycohydrolase"/>
    <property type="match status" value="2"/>
</dbReference>
<evidence type="ECO:0000256" key="1">
    <source>
        <dbReference type="ARBA" id="ARBA00022837"/>
    </source>
</evidence>
<gene>
    <name evidence="3" type="ORF">GUITHDRAFT_102255</name>
</gene>
<reference evidence="3 5" key="1">
    <citation type="journal article" date="2012" name="Nature">
        <title>Algal genomes reveal evolutionary mosaicism and the fate of nucleomorphs.</title>
        <authorList>
            <consortium name="DOE Joint Genome Institute"/>
            <person name="Curtis B.A."/>
            <person name="Tanifuji G."/>
            <person name="Burki F."/>
            <person name="Gruber A."/>
            <person name="Irimia M."/>
            <person name="Maruyama S."/>
            <person name="Arias M.C."/>
            <person name="Ball S.G."/>
            <person name="Gile G.H."/>
            <person name="Hirakawa Y."/>
            <person name="Hopkins J.F."/>
            <person name="Kuo A."/>
            <person name="Rensing S.A."/>
            <person name="Schmutz J."/>
            <person name="Symeonidi A."/>
            <person name="Elias M."/>
            <person name="Eveleigh R.J."/>
            <person name="Herman E.K."/>
            <person name="Klute M.J."/>
            <person name="Nakayama T."/>
            <person name="Obornik M."/>
            <person name="Reyes-Prieto A."/>
            <person name="Armbrust E.V."/>
            <person name="Aves S.J."/>
            <person name="Beiko R.G."/>
            <person name="Coutinho P."/>
            <person name="Dacks J.B."/>
            <person name="Durnford D.G."/>
            <person name="Fast N.M."/>
            <person name="Green B.R."/>
            <person name="Grisdale C.J."/>
            <person name="Hempel F."/>
            <person name="Henrissat B."/>
            <person name="Hoppner M.P."/>
            <person name="Ishida K."/>
            <person name="Kim E."/>
            <person name="Koreny L."/>
            <person name="Kroth P.G."/>
            <person name="Liu Y."/>
            <person name="Malik S.B."/>
            <person name="Maier U.G."/>
            <person name="McRose D."/>
            <person name="Mock T."/>
            <person name="Neilson J.A."/>
            <person name="Onodera N.T."/>
            <person name="Poole A.M."/>
            <person name="Pritham E.J."/>
            <person name="Richards T.A."/>
            <person name="Rocap G."/>
            <person name="Roy S.W."/>
            <person name="Sarai C."/>
            <person name="Schaack S."/>
            <person name="Shirato S."/>
            <person name="Slamovits C.H."/>
            <person name="Spencer D.F."/>
            <person name="Suzuki S."/>
            <person name="Worden A.Z."/>
            <person name="Zauner S."/>
            <person name="Barry K."/>
            <person name="Bell C."/>
            <person name="Bharti A.K."/>
            <person name="Crow J.A."/>
            <person name="Grimwood J."/>
            <person name="Kramer R."/>
            <person name="Lindquist E."/>
            <person name="Lucas S."/>
            <person name="Salamov A."/>
            <person name="McFadden G.I."/>
            <person name="Lane C.E."/>
            <person name="Keeling P.J."/>
            <person name="Gray M.W."/>
            <person name="Grigoriev I.V."/>
            <person name="Archibald J.M."/>
        </authorList>
    </citation>
    <scope>NUCLEOTIDE SEQUENCE</scope>
    <source>
        <strain evidence="3 5">CCMP2712</strain>
    </source>
</reference>
<dbReference type="PaxDb" id="55529-EKX52352"/>
<dbReference type="Proteomes" id="UP000011087">
    <property type="component" value="Unassembled WGS sequence"/>
</dbReference>
<dbReference type="CDD" id="cd00051">
    <property type="entry name" value="EFh"/>
    <property type="match status" value="1"/>
</dbReference>
<evidence type="ECO:0000259" key="2">
    <source>
        <dbReference type="PROSITE" id="PS50222"/>
    </source>
</evidence>
<feature type="domain" description="EF-hand" evidence="2">
    <location>
        <begin position="259"/>
        <end position="294"/>
    </location>
</feature>
<dbReference type="InterPro" id="IPR002048">
    <property type="entry name" value="EF_hand_dom"/>
</dbReference>
<dbReference type="PROSITE" id="PS50222">
    <property type="entry name" value="EF_HAND_2"/>
    <property type="match status" value="2"/>
</dbReference>
<dbReference type="AlphaFoldDB" id="L1JVE8"/>
<dbReference type="EnsemblProtists" id="EKX52352">
    <property type="protein sequence ID" value="EKX52352"/>
    <property type="gene ID" value="GUITHDRAFT_102255"/>
</dbReference>
<dbReference type="InterPro" id="IPR005502">
    <property type="entry name" value="Ribosyl_crysJ1"/>
</dbReference>
<dbReference type="EMBL" id="JH992973">
    <property type="protein sequence ID" value="EKX52352.1"/>
    <property type="molecule type" value="Genomic_DNA"/>
</dbReference>
<keyword evidence="5" id="KW-1185">Reference proteome</keyword>
<protein>
    <recommendedName>
        <fullName evidence="2">EF-hand domain-containing protein</fullName>
    </recommendedName>
</protein>
<dbReference type="GO" id="GO:0005509">
    <property type="term" value="F:calcium ion binding"/>
    <property type="evidence" value="ECO:0007669"/>
    <property type="project" value="InterPro"/>
</dbReference>
<organism evidence="3">
    <name type="scientific">Guillardia theta (strain CCMP2712)</name>
    <name type="common">Cryptophyte</name>
    <dbReference type="NCBI Taxonomy" id="905079"/>
    <lineage>
        <taxon>Eukaryota</taxon>
        <taxon>Cryptophyceae</taxon>
        <taxon>Pyrenomonadales</taxon>
        <taxon>Geminigeraceae</taxon>
        <taxon>Guillardia</taxon>
    </lineage>
</organism>
<evidence type="ECO:0000313" key="5">
    <source>
        <dbReference type="Proteomes" id="UP000011087"/>
    </source>
</evidence>
<dbReference type="GeneID" id="17308890"/>
<name>L1JVE8_GUITC</name>
<keyword evidence="1" id="KW-0106">Calcium</keyword>
<reference evidence="4" key="3">
    <citation type="submission" date="2015-06" db="UniProtKB">
        <authorList>
            <consortium name="EnsemblProtists"/>
        </authorList>
    </citation>
    <scope>IDENTIFICATION</scope>
</reference>
<dbReference type="InterPro" id="IPR011992">
    <property type="entry name" value="EF-hand-dom_pair"/>
</dbReference>
<dbReference type="Gene3D" id="1.10.238.10">
    <property type="entry name" value="EF-hand"/>
    <property type="match status" value="1"/>
</dbReference>
<dbReference type="PROSITE" id="PS00018">
    <property type="entry name" value="EF_HAND_1"/>
    <property type="match status" value="2"/>
</dbReference>
<dbReference type="STRING" id="905079.L1JVE8"/>
<dbReference type="Pfam" id="PF13499">
    <property type="entry name" value="EF-hand_7"/>
    <property type="match status" value="1"/>
</dbReference>
<dbReference type="SUPFAM" id="SSF47473">
    <property type="entry name" value="EF-hand"/>
    <property type="match status" value="1"/>
</dbReference>
<dbReference type="RefSeq" id="XP_005839332.1">
    <property type="nucleotide sequence ID" value="XM_005839275.1"/>
</dbReference>